<dbReference type="PANTHER" id="PTHR43445">
    <property type="entry name" value="UDP-N-ACETYLMURAMATE--L-ALANINE LIGASE-RELATED"/>
    <property type="match status" value="1"/>
</dbReference>
<organism evidence="18 19">
    <name type="scientific">Candidatus Raymondbacteria bacterium RIFOXYD12_FULL_49_13</name>
    <dbReference type="NCBI Taxonomy" id="1817890"/>
    <lineage>
        <taxon>Bacteria</taxon>
        <taxon>Raymondiibacteriota</taxon>
    </lineage>
</organism>
<keyword evidence="12 14" id="KW-0961">Cell wall biogenesis/degradation</keyword>
<proteinExistence type="inferred from homology"/>
<dbReference type="PANTHER" id="PTHR43445:SF3">
    <property type="entry name" value="UDP-N-ACETYLMURAMATE--L-ALANINE LIGASE"/>
    <property type="match status" value="1"/>
</dbReference>
<evidence type="ECO:0000256" key="6">
    <source>
        <dbReference type="ARBA" id="ARBA00022618"/>
    </source>
</evidence>
<dbReference type="InterPro" id="IPR036615">
    <property type="entry name" value="Mur_ligase_C_dom_sf"/>
</dbReference>
<dbReference type="Gene3D" id="3.90.190.20">
    <property type="entry name" value="Mur ligase, C-terminal domain"/>
    <property type="match status" value="1"/>
</dbReference>
<comment type="catalytic activity">
    <reaction evidence="13 14">
        <text>UDP-N-acetyl-alpha-D-muramate + L-alanine + ATP = UDP-N-acetyl-alpha-D-muramoyl-L-alanine + ADP + phosphate + H(+)</text>
        <dbReference type="Rhea" id="RHEA:23372"/>
        <dbReference type="ChEBI" id="CHEBI:15378"/>
        <dbReference type="ChEBI" id="CHEBI:30616"/>
        <dbReference type="ChEBI" id="CHEBI:43474"/>
        <dbReference type="ChEBI" id="CHEBI:57972"/>
        <dbReference type="ChEBI" id="CHEBI:70757"/>
        <dbReference type="ChEBI" id="CHEBI:83898"/>
        <dbReference type="ChEBI" id="CHEBI:456216"/>
        <dbReference type="EC" id="6.3.2.8"/>
    </reaction>
</comment>
<feature type="domain" description="Mur ligase C-terminal" evidence="16">
    <location>
        <begin position="311"/>
        <end position="441"/>
    </location>
</feature>
<evidence type="ECO:0000313" key="18">
    <source>
        <dbReference type="EMBL" id="OGK03547.1"/>
    </source>
</evidence>
<keyword evidence="5 14" id="KW-0436">Ligase</keyword>
<keyword evidence="9 14" id="KW-0133">Cell shape</keyword>
<dbReference type="NCBIfam" id="TIGR01082">
    <property type="entry name" value="murC"/>
    <property type="match status" value="1"/>
</dbReference>
<dbReference type="InterPro" id="IPR013221">
    <property type="entry name" value="Mur_ligase_cen"/>
</dbReference>
<evidence type="ECO:0000259" key="16">
    <source>
        <dbReference type="Pfam" id="PF02875"/>
    </source>
</evidence>
<evidence type="ECO:0000256" key="1">
    <source>
        <dbReference type="ARBA" id="ARBA00004496"/>
    </source>
</evidence>
<evidence type="ECO:0000259" key="15">
    <source>
        <dbReference type="Pfam" id="PF01225"/>
    </source>
</evidence>
<evidence type="ECO:0000256" key="4">
    <source>
        <dbReference type="ARBA" id="ARBA00022490"/>
    </source>
</evidence>
<evidence type="ECO:0000256" key="7">
    <source>
        <dbReference type="ARBA" id="ARBA00022741"/>
    </source>
</evidence>
<evidence type="ECO:0000256" key="11">
    <source>
        <dbReference type="ARBA" id="ARBA00023306"/>
    </source>
</evidence>
<dbReference type="Pfam" id="PF01225">
    <property type="entry name" value="Mur_ligase"/>
    <property type="match status" value="1"/>
</dbReference>
<dbReference type="Gene3D" id="3.40.50.720">
    <property type="entry name" value="NAD(P)-binding Rossmann-like Domain"/>
    <property type="match status" value="1"/>
</dbReference>
<dbReference type="InterPro" id="IPR036565">
    <property type="entry name" value="Mur-like_cat_sf"/>
</dbReference>
<dbReference type="Pfam" id="PF08245">
    <property type="entry name" value="Mur_ligase_M"/>
    <property type="match status" value="1"/>
</dbReference>
<keyword evidence="4 14" id="KW-0963">Cytoplasm</keyword>
<evidence type="ECO:0000259" key="17">
    <source>
        <dbReference type="Pfam" id="PF08245"/>
    </source>
</evidence>
<comment type="similarity">
    <text evidence="14">Belongs to the MurCDEF family.</text>
</comment>
<comment type="pathway">
    <text evidence="2 14">Cell wall biogenesis; peptidoglycan biosynthesis.</text>
</comment>
<dbReference type="InterPro" id="IPR050061">
    <property type="entry name" value="MurCDEF_pg_biosynth"/>
</dbReference>
<dbReference type="GO" id="GO:0005524">
    <property type="term" value="F:ATP binding"/>
    <property type="evidence" value="ECO:0007669"/>
    <property type="project" value="UniProtKB-UniRule"/>
</dbReference>
<evidence type="ECO:0000256" key="13">
    <source>
        <dbReference type="ARBA" id="ARBA00047833"/>
    </source>
</evidence>
<keyword evidence="7 14" id="KW-0547">Nucleotide-binding</keyword>
<sequence length="460" mass="50286">MNRKVKHIHFVGIGGSGMSGMAEILLSSGYIISGSDQAVTPVVRRLKKLGAILHKGHAPQHVAGADIVVYSSAIALSNPELLNARKLNIPVMRRAEMLGELMRMKYAIGVSGTHGKTTTTSMIGNVFSAGNLDPTVIVGGIVRQTGSGALKGQSNYLVAEADEFDRSFLEMPATIAVITTLEADHLDCYKDLDEIKSAFIQFANRVPFFGCVVVCLDEETIRDIIPRIRKPIVTYGFSAQADYRAVDRTFGRKGTSFTVTYRKRVLGAVSLQVPGDHNVKNSLAAIAVGMEAGIPFLVIARTLALFEGVRRRFEIKGEAKGIMVVDDYAHHPTEIMASLKGAKDTYDREIIAIFQPHLFSRTRDFYREFGSSFFNADHLVVTGIYPAREQPMPGITGRLIADAAIKGDHHKVAYIEDKENIPAYVLKHVKKGGMIITMGAGDIWKTGEKILKGLRKGKKA</sequence>
<dbReference type="EC" id="6.3.2.8" evidence="3 14"/>
<dbReference type="InterPro" id="IPR005758">
    <property type="entry name" value="UDP-N-AcMur_Ala_ligase_MurC"/>
</dbReference>
<evidence type="ECO:0000256" key="3">
    <source>
        <dbReference type="ARBA" id="ARBA00012211"/>
    </source>
</evidence>
<dbReference type="Gene3D" id="3.40.1190.10">
    <property type="entry name" value="Mur-like, catalytic domain"/>
    <property type="match status" value="1"/>
</dbReference>
<dbReference type="Pfam" id="PF02875">
    <property type="entry name" value="Mur_ligase_C"/>
    <property type="match status" value="1"/>
</dbReference>
<feature type="domain" description="Mur ligase central" evidence="17">
    <location>
        <begin position="110"/>
        <end position="288"/>
    </location>
</feature>
<comment type="caution">
    <text evidence="18">The sequence shown here is derived from an EMBL/GenBank/DDBJ whole genome shotgun (WGS) entry which is preliminary data.</text>
</comment>
<dbReference type="GO" id="GO:0005737">
    <property type="term" value="C:cytoplasm"/>
    <property type="evidence" value="ECO:0007669"/>
    <property type="project" value="UniProtKB-SubCell"/>
</dbReference>
<dbReference type="GO" id="GO:0009252">
    <property type="term" value="P:peptidoglycan biosynthetic process"/>
    <property type="evidence" value="ECO:0007669"/>
    <property type="project" value="UniProtKB-UniRule"/>
</dbReference>
<comment type="function">
    <text evidence="14">Cell wall formation.</text>
</comment>
<dbReference type="SUPFAM" id="SSF51984">
    <property type="entry name" value="MurCD N-terminal domain"/>
    <property type="match status" value="1"/>
</dbReference>
<name>A0A1F7FAK5_UNCRA</name>
<keyword evidence="8 14" id="KW-0067">ATP-binding</keyword>
<dbReference type="GO" id="GO:0051301">
    <property type="term" value="P:cell division"/>
    <property type="evidence" value="ECO:0007669"/>
    <property type="project" value="UniProtKB-KW"/>
</dbReference>
<evidence type="ECO:0000256" key="8">
    <source>
        <dbReference type="ARBA" id="ARBA00022840"/>
    </source>
</evidence>
<dbReference type="GO" id="GO:0071555">
    <property type="term" value="P:cell wall organization"/>
    <property type="evidence" value="ECO:0007669"/>
    <property type="project" value="UniProtKB-KW"/>
</dbReference>
<dbReference type="Proteomes" id="UP000179243">
    <property type="component" value="Unassembled WGS sequence"/>
</dbReference>
<evidence type="ECO:0000256" key="14">
    <source>
        <dbReference type="HAMAP-Rule" id="MF_00046"/>
    </source>
</evidence>
<evidence type="ECO:0000256" key="10">
    <source>
        <dbReference type="ARBA" id="ARBA00022984"/>
    </source>
</evidence>
<evidence type="ECO:0000256" key="9">
    <source>
        <dbReference type="ARBA" id="ARBA00022960"/>
    </source>
</evidence>
<evidence type="ECO:0000256" key="2">
    <source>
        <dbReference type="ARBA" id="ARBA00004752"/>
    </source>
</evidence>
<dbReference type="InterPro" id="IPR004101">
    <property type="entry name" value="Mur_ligase_C"/>
</dbReference>
<dbReference type="AlphaFoldDB" id="A0A1F7FAK5"/>
<keyword evidence="6 14" id="KW-0132">Cell division</keyword>
<dbReference type="EMBL" id="MFYX01000087">
    <property type="protein sequence ID" value="OGK03547.1"/>
    <property type="molecule type" value="Genomic_DNA"/>
</dbReference>
<evidence type="ECO:0000256" key="5">
    <source>
        <dbReference type="ARBA" id="ARBA00022598"/>
    </source>
</evidence>
<dbReference type="GO" id="GO:0008763">
    <property type="term" value="F:UDP-N-acetylmuramate-L-alanine ligase activity"/>
    <property type="evidence" value="ECO:0007669"/>
    <property type="project" value="UniProtKB-UniRule"/>
</dbReference>
<evidence type="ECO:0000313" key="19">
    <source>
        <dbReference type="Proteomes" id="UP000179243"/>
    </source>
</evidence>
<comment type="subcellular location">
    <subcellularLocation>
        <location evidence="1 14">Cytoplasm</location>
    </subcellularLocation>
</comment>
<gene>
    <name evidence="14" type="primary">murC</name>
    <name evidence="18" type="ORF">A2519_14415</name>
</gene>
<evidence type="ECO:0000256" key="12">
    <source>
        <dbReference type="ARBA" id="ARBA00023316"/>
    </source>
</evidence>
<protein>
    <recommendedName>
        <fullName evidence="3 14">UDP-N-acetylmuramate--L-alanine ligase</fullName>
        <ecNumber evidence="3 14">6.3.2.8</ecNumber>
    </recommendedName>
    <alternativeName>
        <fullName evidence="14">UDP-N-acetylmuramoyl-L-alanine synthetase</fullName>
    </alternativeName>
</protein>
<feature type="domain" description="Mur ligase N-terminal catalytic" evidence="15">
    <location>
        <begin position="7"/>
        <end position="106"/>
    </location>
</feature>
<dbReference type="InterPro" id="IPR000713">
    <property type="entry name" value="Mur_ligase_N"/>
</dbReference>
<keyword evidence="10 14" id="KW-0573">Peptidoglycan synthesis</keyword>
<dbReference type="HAMAP" id="MF_00046">
    <property type="entry name" value="MurC"/>
    <property type="match status" value="1"/>
</dbReference>
<feature type="binding site" evidence="14">
    <location>
        <begin position="112"/>
        <end position="118"/>
    </location>
    <ligand>
        <name>ATP</name>
        <dbReference type="ChEBI" id="CHEBI:30616"/>
    </ligand>
</feature>
<dbReference type="UniPathway" id="UPA00219"/>
<dbReference type="GO" id="GO:0008360">
    <property type="term" value="P:regulation of cell shape"/>
    <property type="evidence" value="ECO:0007669"/>
    <property type="project" value="UniProtKB-KW"/>
</dbReference>
<keyword evidence="11 14" id="KW-0131">Cell cycle</keyword>
<dbReference type="SUPFAM" id="SSF53244">
    <property type="entry name" value="MurD-like peptide ligases, peptide-binding domain"/>
    <property type="match status" value="1"/>
</dbReference>
<accession>A0A1F7FAK5</accession>
<dbReference type="SUPFAM" id="SSF53623">
    <property type="entry name" value="MurD-like peptide ligases, catalytic domain"/>
    <property type="match status" value="1"/>
</dbReference>
<reference evidence="18 19" key="1">
    <citation type="journal article" date="2016" name="Nat. Commun.">
        <title>Thousands of microbial genomes shed light on interconnected biogeochemical processes in an aquifer system.</title>
        <authorList>
            <person name="Anantharaman K."/>
            <person name="Brown C.T."/>
            <person name="Hug L.A."/>
            <person name="Sharon I."/>
            <person name="Castelle C.J."/>
            <person name="Probst A.J."/>
            <person name="Thomas B.C."/>
            <person name="Singh A."/>
            <person name="Wilkins M.J."/>
            <person name="Karaoz U."/>
            <person name="Brodie E.L."/>
            <person name="Williams K.H."/>
            <person name="Hubbard S.S."/>
            <person name="Banfield J.F."/>
        </authorList>
    </citation>
    <scope>NUCLEOTIDE SEQUENCE [LARGE SCALE GENOMIC DNA]</scope>
</reference>